<dbReference type="InterPro" id="IPR010989">
    <property type="entry name" value="SNARE"/>
</dbReference>
<evidence type="ECO:0000256" key="5">
    <source>
        <dbReference type="ARBA" id="ARBA00022989"/>
    </source>
</evidence>
<dbReference type="SUPFAM" id="SSF47661">
    <property type="entry name" value="t-snare proteins"/>
    <property type="match status" value="1"/>
</dbReference>
<feature type="coiled-coil region" evidence="10">
    <location>
        <begin position="47"/>
        <end position="74"/>
    </location>
</feature>
<dbReference type="GO" id="GO:0015031">
    <property type="term" value="P:protein transport"/>
    <property type="evidence" value="ECO:0007669"/>
    <property type="project" value="UniProtKB-KW"/>
</dbReference>
<keyword evidence="14" id="KW-1185">Reference proteome</keyword>
<dbReference type="Gene3D" id="1.20.58.90">
    <property type="match status" value="1"/>
</dbReference>
<evidence type="ECO:0000256" key="9">
    <source>
        <dbReference type="ARBA" id="ARBA00037801"/>
    </source>
</evidence>
<keyword evidence="4" id="KW-0653">Protein transport</keyword>
<accession>A0AAN8JIP2</accession>
<dbReference type="SUPFAM" id="SSF58038">
    <property type="entry name" value="SNARE fusion complex"/>
    <property type="match status" value="1"/>
</dbReference>
<dbReference type="Pfam" id="PF09177">
    <property type="entry name" value="STX6_10_61_N"/>
    <property type="match status" value="1"/>
</dbReference>
<gene>
    <name evidence="13" type="ORF">SNE40_012927</name>
</gene>
<dbReference type="Pfam" id="PF05739">
    <property type="entry name" value="SNARE"/>
    <property type="match status" value="1"/>
</dbReference>
<dbReference type="CDD" id="cd21443">
    <property type="entry name" value="SNARE_NTD_STX6_STX10"/>
    <property type="match status" value="1"/>
</dbReference>
<evidence type="ECO:0000256" key="11">
    <source>
        <dbReference type="SAM" id="Phobius"/>
    </source>
</evidence>
<evidence type="ECO:0000256" key="10">
    <source>
        <dbReference type="SAM" id="Coils"/>
    </source>
</evidence>
<dbReference type="FunFam" id="1.20.5.110:FF:000006">
    <property type="entry name" value="Syntaxin 6"/>
    <property type="match status" value="1"/>
</dbReference>
<dbReference type="PROSITE" id="PS50192">
    <property type="entry name" value="T_SNARE"/>
    <property type="match status" value="1"/>
</dbReference>
<evidence type="ECO:0000256" key="6">
    <source>
        <dbReference type="ARBA" id="ARBA00023034"/>
    </source>
</evidence>
<name>A0AAN8JIP2_PATCE</name>
<keyword evidence="8 11" id="KW-0472">Membrane</keyword>
<evidence type="ECO:0000256" key="2">
    <source>
        <dbReference type="ARBA" id="ARBA00022448"/>
    </source>
</evidence>
<evidence type="ECO:0000256" key="8">
    <source>
        <dbReference type="ARBA" id="ARBA00023136"/>
    </source>
</evidence>
<comment type="caution">
    <text evidence="13">The sequence shown here is derived from an EMBL/GenBank/DDBJ whole genome shotgun (WGS) entry which is preliminary data.</text>
</comment>
<organism evidence="13 14">
    <name type="scientific">Patella caerulea</name>
    <name type="common">Rayed Mediterranean limpet</name>
    <dbReference type="NCBI Taxonomy" id="87958"/>
    <lineage>
        <taxon>Eukaryota</taxon>
        <taxon>Metazoa</taxon>
        <taxon>Spiralia</taxon>
        <taxon>Lophotrochozoa</taxon>
        <taxon>Mollusca</taxon>
        <taxon>Gastropoda</taxon>
        <taxon>Patellogastropoda</taxon>
        <taxon>Patelloidea</taxon>
        <taxon>Patellidae</taxon>
        <taxon>Patella</taxon>
    </lineage>
</organism>
<evidence type="ECO:0000259" key="12">
    <source>
        <dbReference type="PROSITE" id="PS50192"/>
    </source>
</evidence>
<evidence type="ECO:0000313" key="14">
    <source>
        <dbReference type="Proteomes" id="UP001347796"/>
    </source>
</evidence>
<evidence type="ECO:0000256" key="1">
    <source>
        <dbReference type="ARBA" id="ARBA00009063"/>
    </source>
</evidence>
<proteinExistence type="inferred from homology"/>
<dbReference type="InterPro" id="IPR000727">
    <property type="entry name" value="T_SNARE_dom"/>
</dbReference>
<sequence length="253" mass="29524">MSLEDPFFVVKEEVQKTLHTAHGLYTRWNELQDQSNLVSKEETDWTSSELRNSLRSIEWDLEDLEETVGIVEKNPRKFKITENEIRERRNFIERTKATVKEMKGALASPKATNYYSKEDNVRQALLHADKQNGPMDRYTRLDNEMERSNQNFIDDSQQQQSLIMRSQDDQLELIGGSVGVLKNMSRQIGGELDEQNVMLSDFRHEIETTDSRLDSTMKKMAKVLHMSNDKRQWMAIVVLIIILVVILVLFFVL</sequence>
<keyword evidence="6" id="KW-0333">Golgi apparatus</keyword>
<comment type="similarity">
    <text evidence="1">Belongs to the syntaxin family.</text>
</comment>
<dbReference type="Proteomes" id="UP001347796">
    <property type="component" value="Unassembled WGS sequence"/>
</dbReference>
<dbReference type="GO" id="GO:0048193">
    <property type="term" value="P:Golgi vesicle transport"/>
    <property type="evidence" value="ECO:0007669"/>
    <property type="project" value="InterPro"/>
</dbReference>
<protein>
    <recommendedName>
        <fullName evidence="12">t-SNARE coiled-coil homology domain-containing protein</fullName>
    </recommendedName>
</protein>
<dbReference type="CDD" id="cd15851">
    <property type="entry name" value="SNARE_Syntaxin6"/>
    <property type="match status" value="1"/>
</dbReference>
<keyword evidence="3 11" id="KW-0812">Transmembrane</keyword>
<reference evidence="13 14" key="1">
    <citation type="submission" date="2024-01" db="EMBL/GenBank/DDBJ databases">
        <title>The genome of the rayed Mediterranean limpet Patella caerulea (Linnaeus, 1758).</title>
        <authorList>
            <person name="Anh-Thu Weber A."/>
            <person name="Halstead-Nussloch G."/>
        </authorList>
    </citation>
    <scope>NUCLEOTIDE SEQUENCE [LARGE SCALE GENOMIC DNA]</scope>
    <source>
        <strain evidence="13">AATW-2023a</strain>
        <tissue evidence="13">Whole specimen</tissue>
    </source>
</reference>
<dbReference type="InterPro" id="IPR015260">
    <property type="entry name" value="Syntaxin-6/10/61_N"/>
</dbReference>
<feature type="transmembrane region" description="Helical" evidence="11">
    <location>
        <begin position="233"/>
        <end position="252"/>
    </location>
</feature>
<dbReference type="GO" id="GO:0016020">
    <property type="term" value="C:membrane"/>
    <property type="evidence" value="ECO:0007669"/>
    <property type="project" value="InterPro"/>
</dbReference>
<dbReference type="FunFam" id="1.20.58.90:FF:000004">
    <property type="entry name" value="Syntaxin 10"/>
    <property type="match status" value="1"/>
</dbReference>
<evidence type="ECO:0000313" key="13">
    <source>
        <dbReference type="EMBL" id="KAK6178097.1"/>
    </source>
</evidence>
<evidence type="ECO:0000256" key="3">
    <source>
        <dbReference type="ARBA" id="ARBA00022692"/>
    </source>
</evidence>
<comment type="subcellular location">
    <subcellularLocation>
        <location evidence="9">Golgi apparatus</location>
        <location evidence="9">trans-Golgi network membrane</location>
        <topology evidence="9">Single-pass type IV membrane protein</topology>
    </subcellularLocation>
</comment>
<dbReference type="AlphaFoldDB" id="A0AAN8JIP2"/>
<keyword evidence="5 11" id="KW-1133">Transmembrane helix</keyword>
<dbReference type="Gene3D" id="1.20.5.110">
    <property type="match status" value="1"/>
</dbReference>
<feature type="domain" description="T-SNARE coiled-coil homology" evidence="12">
    <location>
        <begin position="161"/>
        <end position="223"/>
    </location>
</feature>
<dbReference type="SMART" id="SM00397">
    <property type="entry name" value="t_SNARE"/>
    <property type="match status" value="1"/>
</dbReference>
<evidence type="ECO:0000256" key="7">
    <source>
        <dbReference type="ARBA" id="ARBA00023054"/>
    </source>
</evidence>
<keyword evidence="2" id="KW-0813">Transport</keyword>
<keyword evidence="7 10" id="KW-0175">Coiled coil</keyword>
<evidence type="ECO:0000256" key="4">
    <source>
        <dbReference type="ARBA" id="ARBA00022927"/>
    </source>
</evidence>
<dbReference type="EMBL" id="JAZGQO010000009">
    <property type="protein sequence ID" value="KAK6178097.1"/>
    <property type="molecule type" value="Genomic_DNA"/>
</dbReference>
<dbReference type="GO" id="GO:0005794">
    <property type="term" value="C:Golgi apparatus"/>
    <property type="evidence" value="ECO:0007669"/>
    <property type="project" value="UniProtKB-SubCell"/>
</dbReference>
<dbReference type="PANTHER" id="PTHR12791">
    <property type="entry name" value="GOLGI SNARE BET1-RELATED"/>
    <property type="match status" value="1"/>
</dbReference>